<dbReference type="InterPro" id="IPR044934">
    <property type="entry name" value="Streptopain_sf"/>
</dbReference>
<accession>A0A6G1TYC4</accession>
<evidence type="ECO:0000313" key="4">
    <source>
        <dbReference type="EMBL" id="MQN79790.1"/>
    </source>
</evidence>
<gene>
    <name evidence="4" type="ORF">F7D73_02200</name>
</gene>
<proteinExistence type="predicted"/>
<reference evidence="4 5" key="1">
    <citation type="submission" date="2019-09" db="EMBL/GenBank/DDBJ databases">
        <title>Distinct polysaccharide growth profiles of human intestinal Prevotella copri isolates.</title>
        <authorList>
            <person name="Fehlner-Peach H."/>
            <person name="Magnabosco C."/>
            <person name="Raghavan V."/>
            <person name="Scher J.U."/>
            <person name="Tett A."/>
            <person name="Cox L.M."/>
            <person name="Gottsegen C."/>
            <person name="Watters A."/>
            <person name="Wiltshire- Gordon J.D."/>
            <person name="Segata N."/>
            <person name="Bonneau R."/>
            <person name="Littman D.R."/>
        </authorList>
    </citation>
    <scope>NUCLEOTIDE SEQUENCE [LARGE SCALE GENOMIC DNA]</scope>
    <source>
        <strain evidence="5">iA622</strain>
    </source>
</reference>
<evidence type="ECO:0000256" key="1">
    <source>
        <dbReference type="PIRSR" id="PIRSR600200-1"/>
    </source>
</evidence>
<protein>
    <recommendedName>
        <fullName evidence="3">Fibronectin type-III domain-containing protein</fullName>
    </recommendedName>
</protein>
<evidence type="ECO:0000256" key="2">
    <source>
        <dbReference type="SAM" id="SignalP"/>
    </source>
</evidence>
<dbReference type="PRINTS" id="PR00797">
    <property type="entry name" value="STREPTOPAIN"/>
</dbReference>
<organism evidence="4 5">
    <name type="scientific">Segatella copri</name>
    <dbReference type="NCBI Taxonomy" id="165179"/>
    <lineage>
        <taxon>Bacteria</taxon>
        <taxon>Pseudomonadati</taxon>
        <taxon>Bacteroidota</taxon>
        <taxon>Bacteroidia</taxon>
        <taxon>Bacteroidales</taxon>
        <taxon>Prevotellaceae</taxon>
        <taxon>Segatella</taxon>
    </lineage>
</organism>
<dbReference type="OrthoDB" id="2235251at2"/>
<dbReference type="SUPFAM" id="SSF54001">
    <property type="entry name" value="Cysteine proteinases"/>
    <property type="match status" value="1"/>
</dbReference>
<dbReference type="EMBL" id="VZCB01000018">
    <property type="protein sequence ID" value="MQN79790.1"/>
    <property type="molecule type" value="Genomic_DNA"/>
</dbReference>
<evidence type="ECO:0000313" key="5">
    <source>
        <dbReference type="Proteomes" id="UP000480425"/>
    </source>
</evidence>
<keyword evidence="2" id="KW-0732">Signal</keyword>
<dbReference type="GO" id="GO:0006508">
    <property type="term" value="P:proteolysis"/>
    <property type="evidence" value="ECO:0007669"/>
    <property type="project" value="InterPro"/>
</dbReference>
<dbReference type="InterPro" id="IPR038765">
    <property type="entry name" value="Papain-like_cys_pep_sf"/>
</dbReference>
<feature type="signal peptide" evidence="2">
    <location>
        <begin position="1"/>
        <end position="29"/>
    </location>
</feature>
<dbReference type="Proteomes" id="UP000480425">
    <property type="component" value="Unassembled WGS sequence"/>
</dbReference>
<dbReference type="InterPro" id="IPR003961">
    <property type="entry name" value="FN3_dom"/>
</dbReference>
<dbReference type="Gene3D" id="3.90.70.50">
    <property type="entry name" value="Peptidase C10, streptopain"/>
    <property type="match status" value="1"/>
</dbReference>
<dbReference type="SMART" id="SM00060">
    <property type="entry name" value="FN3"/>
    <property type="match status" value="2"/>
</dbReference>
<dbReference type="GO" id="GO:0008234">
    <property type="term" value="F:cysteine-type peptidase activity"/>
    <property type="evidence" value="ECO:0007669"/>
    <property type="project" value="InterPro"/>
</dbReference>
<feature type="active site" description="Nucleophile" evidence="1">
    <location>
        <position position="379"/>
    </location>
</feature>
<name>A0A6G1TYC4_9BACT</name>
<feature type="domain" description="Fibronectin type-III" evidence="3">
    <location>
        <begin position="130"/>
        <end position="202"/>
    </location>
</feature>
<dbReference type="RefSeq" id="WP_153122084.1">
    <property type="nucleotide sequence ID" value="NZ_VZCB01000018.1"/>
</dbReference>
<evidence type="ECO:0000259" key="3">
    <source>
        <dbReference type="SMART" id="SM00060"/>
    </source>
</evidence>
<feature type="active site" description="Proton acceptor" evidence="1">
    <location>
        <position position="512"/>
    </location>
</feature>
<sequence length="579" mass="63474">MKKNQSIICKMGMLLMAAFLLATTFTACSSDDVVKTQLETPAVTEGSKTVSSLAFNWQPVAGASQYAYELYDADEKVVQGGVTVATSVVTTGLKPSSTYTLKVWAYSPLNSDKTTSPIATLKATTNAKTPLVKPTPTAETGNGGVTISWPAVEHADYYKYSYTVDGEVKTGSVETNSVTLTDLPVGEYTIQIIASSNDANYADSEPISLTFQRTKSELWRADGTYTSVGLGTSFKATIVSYDDGTYTIDKPFGEEGYSISFTVPEGSTEITPVGTASNGYYAFYVSSQYYVSLYTSGGYSEFDGTKEEGDVWFYSYLNDYDGNQVGEGGYDEFTWSEGDDIPEGCKEEVPALLTTTWNQYAPYYNATPLDNGQPSLTGCVATALAQIMNYYQYPEKYADGTKIDWNQMLPTYEGVEYTDAQANAVAQLMAHCGEAVNTTYGSGVSTAYPKEAATGLPAKFGYIVKYYGYRDYPNAQDAKLWKEVVFRELSAGRPVLYGGTSYKNGEANYFSHSFVIDGYDKQGRVHVNYGYGGMGDGYFPIDKLPMKFDGWDETFDTYQTLVVIHRPQDGEIDYTLQPQ</sequence>
<dbReference type="InterPro" id="IPR013783">
    <property type="entry name" value="Ig-like_fold"/>
</dbReference>
<dbReference type="SUPFAM" id="SSF49265">
    <property type="entry name" value="Fibronectin type III"/>
    <property type="match status" value="1"/>
</dbReference>
<dbReference type="Pfam" id="PF01640">
    <property type="entry name" value="Peptidase_C10"/>
    <property type="match status" value="1"/>
</dbReference>
<dbReference type="PROSITE" id="PS51257">
    <property type="entry name" value="PROKAR_LIPOPROTEIN"/>
    <property type="match status" value="1"/>
</dbReference>
<dbReference type="Gene3D" id="2.60.40.10">
    <property type="entry name" value="Immunoglobulins"/>
    <property type="match status" value="1"/>
</dbReference>
<feature type="chain" id="PRO_5026142892" description="Fibronectin type-III domain-containing protein" evidence="2">
    <location>
        <begin position="30"/>
        <end position="579"/>
    </location>
</feature>
<comment type="caution">
    <text evidence="4">The sequence shown here is derived from an EMBL/GenBank/DDBJ whole genome shotgun (WGS) entry which is preliminary data.</text>
</comment>
<dbReference type="InterPro" id="IPR036116">
    <property type="entry name" value="FN3_sf"/>
</dbReference>
<feature type="domain" description="Fibronectin type-III" evidence="3">
    <location>
        <begin position="35"/>
        <end position="111"/>
    </location>
</feature>
<dbReference type="InterPro" id="IPR000200">
    <property type="entry name" value="Peptidase_C10"/>
</dbReference>
<dbReference type="AlphaFoldDB" id="A0A6G1TYC4"/>